<proteinExistence type="predicted"/>
<dbReference type="OrthoDB" id="2119228at2759"/>
<dbReference type="EMBL" id="KI674087">
    <property type="protein sequence ID" value="ETL35140.1"/>
    <property type="molecule type" value="Genomic_DNA"/>
</dbReference>
<dbReference type="VEuPathDB" id="FungiDB:PPTG_03156"/>
<evidence type="ECO:0000313" key="3">
    <source>
        <dbReference type="EMBL" id="ETL35140.1"/>
    </source>
</evidence>
<evidence type="ECO:0000313" key="4">
    <source>
        <dbReference type="EMBL" id="ETL88382.1"/>
    </source>
</evidence>
<reference evidence="2" key="2">
    <citation type="submission" date="2013-11" db="EMBL/GenBank/DDBJ databases">
        <title>The Genome Sequence of Phytophthora parasitica CJ02B3.</title>
        <authorList>
            <consortium name="The Broad Institute Genomics Platform"/>
            <person name="Russ C."/>
            <person name="Tyler B."/>
            <person name="Panabieres F."/>
            <person name="Shan W."/>
            <person name="Tripathy S."/>
            <person name="Grunwald N."/>
            <person name="Machado M."/>
            <person name="Johnson C.S."/>
            <person name="Arredondo F."/>
            <person name="Hong C."/>
            <person name="Coffey M."/>
            <person name="Young S.K."/>
            <person name="Zeng Q."/>
            <person name="Gargeya S."/>
            <person name="Fitzgerald M."/>
            <person name="Abouelleil A."/>
            <person name="Alvarado L."/>
            <person name="Chapman S.B."/>
            <person name="Gainer-Dewar J."/>
            <person name="Goldberg J."/>
            <person name="Griggs A."/>
            <person name="Gujja S."/>
            <person name="Hansen M."/>
            <person name="Howarth C."/>
            <person name="Imamovic A."/>
            <person name="Ireland A."/>
            <person name="Larimer J."/>
            <person name="McCowan C."/>
            <person name="Murphy C."/>
            <person name="Pearson M."/>
            <person name="Poon T.W."/>
            <person name="Priest M."/>
            <person name="Roberts A."/>
            <person name="Saif S."/>
            <person name="Shea T."/>
            <person name="Sykes S."/>
            <person name="Wortman J."/>
            <person name="Nusbaum C."/>
            <person name="Birren B."/>
        </authorList>
    </citation>
    <scope>NUCLEOTIDE SEQUENCE [LARGE SCALE GENOMIC DNA]</scope>
    <source>
        <strain evidence="2">CJ02B3</strain>
    </source>
</reference>
<sequence>RLEFYCSRPEKNMVSPLKYLVASSLVVSCVSAHGWLSKPAATFSNEAGDKSQFIATIEASSSGFKGTFNTAPADNVASFTKAFEASTYKSLKAFIDDKAKITVTGATLTCGNAEPDATAQPLPDKLEWYHSESEGFTASHEGPCEAWCDSERVFHDENCAANFKTAPAEMPYEKSKCSGASTLTFYWMAMHGPTWQVYVNCAPLSGGSGGGATTQSSGSSATTTDSSSVQSPAAQTPSSGGSPSSPSTPTTDSSSADTPSVTPAPASGGSPSTTPTSGGSPSVTPAPASGVSPSTSTTSAPSTPTTDESDCGSYDVAGSDEDCGSYDVAGGSADEGQDTTQTSTGGNTYQQGSTTTGGNTYQQGSTNTGGNTNQGSNTGGNTNQWSNTGGNTNQWSNTGGNTNQWSNTGTGSQQNPYQGTGTGSQNSFDFNTFQGTTNAGTVAPQYM</sequence>
<gene>
    <name evidence="2" type="ORF">L915_12783</name>
    <name evidence="3" type="ORF">L916_12696</name>
    <name evidence="4" type="ORF">L917_12535</name>
</gene>
<reference evidence="3" key="3">
    <citation type="submission" date="2013-11" db="EMBL/GenBank/DDBJ databases">
        <title>The Genome Sequence of Phytophthora parasitica CJ05E6.</title>
        <authorList>
            <consortium name="The Broad Institute Genomics Platform"/>
            <person name="Russ C."/>
            <person name="Tyler B."/>
            <person name="Panabieres F."/>
            <person name="Shan W."/>
            <person name="Tripathy S."/>
            <person name="Grunwald N."/>
            <person name="Machado M."/>
            <person name="Johnson C.S."/>
            <person name="Arredondo F."/>
            <person name="Hong C."/>
            <person name="Coffey M."/>
            <person name="Young S.K."/>
            <person name="Zeng Q."/>
            <person name="Gargeya S."/>
            <person name="Fitzgerald M."/>
            <person name="Abouelleil A."/>
            <person name="Alvarado L."/>
            <person name="Chapman S.B."/>
            <person name="Gainer-Dewar J."/>
            <person name="Goldberg J."/>
            <person name="Griggs A."/>
            <person name="Gujja S."/>
            <person name="Hansen M."/>
            <person name="Howarth C."/>
            <person name="Imamovic A."/>
            <person name="Ireland A."/>
            <person name="Larimer J."/>
            <person name="McCowan C."/>
            <person name="Murphy C."/>
            <person name="Pearson M."/>
            <person name="Poon T.W."/>
            <person name="Priest M."/>
            <person name="Roberts A."/>
            <person name="Saif S."/>
            <person name="Shea T."/>
            <person name="Sykes S."/>
            <person name="Wortman J."/>
            <person name="Nusbaum C."/>
            <person name="Birren B."/>
        </authorList>
    </citation>
    <scope>NUCLEOTIDE SEQUENCE [LARGE SCALE GENOMIC DNA]</scope>
    <source>
        <strain evidence="3">CJ05E6</strain>
    </source>
</reference>
<evidence type="ECO:0000313" key="2">
    <source>
        <dbReference type="EMBL" id="ETK81737.1"/>
    </source>
</evidence>
<organism evidence="2">
    <name type="scientific">Phytophthora nicotianae</name>
    <name type="common">Potato buckeye rot agent</name>
    <name type="synonym">Phytophthora parasitica</name>
    <dbReference type="NCBI Taxonomy" id="4792"/>
    <lineage>
        <taxon>Eukaryota</taxon>
        <taxon>Sar</taxon>
        <taxon>Stramenopiles</taxon>
        <taxon>Oomycota</taxon>
        <taxon>Peronosporomycetes</taxon>
        <taxon>Peronosporales</taxon>
        <taxon>Peronosporaceae</taxon>
        <taxon>Phytophthora</taxon>
    </lineage>
</organism>
<feature type="region of interest" description="Disordered" evidence="1">
    <location>
        <begin position="207"/>
        <end position="447"/>
    </location>
</feature>
<feature type="non-terminal residue" evidence="2">
    <location>
        <position position="1"/>
    </location>
</feature>
<feature type="compositionally biased region" description="Polar residues" evidence="1">
    <location>
        <begin position="395"/>
        <end position="440"/>
    </location>
</feature>
<dbReference type="AlphaFoldDB" id="W2GFG9"/>
<name>W2GFG9_PHYNI</name>
<accession>W2GFG9</accession>
<evidence type="ECO:0000256" key="1">
    <source>
        <dbReference type="SAM" id="MobiDB-lite"/>
    </source>
</evidence>
<dbReference type="EMBL" id="KI687370">
    <property type="protein sequence ID" value="ETK81737.1"/>
    <property type="molecule type" value="Genomic_DNA"/>
</dbReference>
<dbReference type="EMBL" id="KI680783">
    <property type="protein sequence ID" value="ETL88382.1"/>
    <property type="molecule type" value="Genomic_DNA"/>
</dbReference>
<dbReference type="Proteomes" id="UP000053864">
    <property type="component" value="Unassembled WGS sequence"/>
</dbReference>
<reference evidence="4" key="1">
    <citation type="submission" date="2013-11" db="EMBL/GenBank/DDBJ databases">
        <title>The Genome Sequence of Phytophthora parasitica CHvinca01.</title>
        <authorList>
            <consortium name="The Broad Institute Genomics Platform"/>
            <person name="Russ C."/>
            <person name="Tyler B."/>
            <person name="Panabieres F."/>
            <person name="Shan W."/>
            <person name="Tripathy S."/>
            <person name="Grunwald N."/>
            <person name="Machado M."/>
            <person name="Johnson C.S."/>
            <person name="Arredondo F."/>
            <person name="Hong C."/>
            <person name="Coffey M."/>
            <person name="Young S.K."/>
            <person name="Zeng Q."/>
            <person name="Gargeya S."/>
            <person name="Fitzgerald M."/>
            <person name="Abouelleil A."/>
            <person name="Alvarado L."/>
            <person name="Chapman S.B."/>
            <person name="Gainer-Dewar J."/>
            <person name="Goldberg J."/>
            <person name="Griggs A."/>
            <person name="Gujja S."/>
            <person name="Hansen M."/>
            <person name="Howarth C."/>
            <person name="Imamovic A."/>
            <person name="Ireland A."/>
            <person name="Larimer J."/>
            <person name="McCowan C."/>
            <person name="Murphy C."/>
            <person name="Pearson M."/>
            <person name="Poon T.W."/>
            <person name="Priest M."/>
            <person name="Roberts A."/>
            <person name="Saif S."/>
            <person name="Shea T."/>
            <person name="Sykes S."/>
            <person name="Wortman J."/>
            <person name="Nusbaum C."/>
            <person name="Birren B."/>
        </authorList>
    </citation>
    <scope>NUCLEOTIDE SEQUENCE [LARGE SCALE GENOMIC DNA]</scope>
    <source>
        <strain evidence="4">CHvinca01</strain>
    </source>
</reference>
<dbReference type="Proteomes" id="UP000054423">
    <property type="component" value="Unassembled WGS sequence"/>
</dbReference>
<feature type="compositionally biased region" description="Low complexity" evidence="1">
    <location>
        <begin position="213"/>
        <end position="306"/>
    </location>
</feature>
<protein>
    <submittedName>
        <fullName evidence="2">Uncharacterized protein</fullName>
    </submittedName>
</protein>
<feature type="compositionally biased region" description="Low complexity" evidence="1">
    <location>
        <begin position="339"/>
        <end position="394"/>
    </location>
</feature>
<dbReference type="Proteomes" id="UP000053236">
    <property type="component" value="Unassembled WGS sequence"/>
</dbReference>